<protein>
    <submittedName>
        <fullName evidence="7">Cytosine permease</fullName>
    </submittedName>
</protein>
<evidence type="ECO:0000256" key="4">
    <source>
        <dbReference type="ARBA" id="ARBA00022989"/>
    </source>
</evidence>
<feature type="transmembrane region" description="Helical" evidence="6">
    <location>
        <begin position="85"/>
        <end position="111"/>
    </location>
</feature>
<feature type="transmembrane region" description="Helical" evidence="6">
    <location>
        <begin position="269"/>
        <end position="286"/>
    </location>
</feature>
<proteinExistence type="inferred from homology"/>
<comment type="subcellular location">
    <subcellularLocation>
        <location evidence="1">Membrane</location>
        <topology evidence="1">Multi-pass membrane protein</topology>
    </subcellularLocation>
</comment>
<dbReference type="InterPro" id="IPR030191">
    <property type="entry name" value="CodB"/>
</dbReference>
<name>A0A7Y6QD03_9HYPH</name>
<evidence type="ECO:0000256" key="6">
    <source>
        <dbReference type="SAM" id="Phobius"/>
    </source>
</evidence>
<comment type="caution">
    <text evidence="7">The sequence shown here is derived from an EMBL/GenBank/DDBJ whole genome shotgun (WGS) entry which is preliminary data.</text>
</comment>
<sequence length="432" mass="45292">MRDNDLIEDFLLRPVPEAETLSGLKIATVLIALGLTLPVFTMGSQIVLAQGLAKGSLIIALGCGITALVALVTSLIGSRLRVSTYVLLTMVFGNFGGKLLNLMFAVMLIGWFANVADMLSAQLSGAVASTYGVSISPIVYSTVALMLMTLTGTFGFRIMERFASVMVPILSAFMLYVLFLAIGDDTIGSAISKGGDGSLTATDGLSAVVGSVILAGVLAPDFTRYARDGKAAARSVLALAIGYPLIMLMAAIPALVVSSADTMDVMMQLGLPSLALVVLALSTWSSNTGNLYSSTLTLATVFTKRPIWQLGLIGFVCAWLAAYLNASNYFVPFLVWMGVAAIPVAGVYICAYVLHRAAPERLADCSGSFRAKNFVAWLLGTAIGSGSVMTAGFLVPVPALEGLAGSVLAFLLLNNKALFEVARERREDPTAA</sequence>
<dbReference type="GO" id="GO:0005886">
    <property type="term" value="C:plasma membrane"/>
    <property type="evidence" value="ECO:0007669"/>
    <property type="project" value="TreeGrafter"/>
</dbReference>
<feature type="transmembrane region" description="Helical" evidence="6">
    <location>
        <begin position="21"/>
        <end position="40"/>
    </location>
</feature>
<evidence type="ECO:0000256" key="2">
    <source>
        <dbReference type="ARBA" id="ARBA00008974"/>
    </source>
</evidence>
<dbReference type="InterPro" id="IPR001248">
    <property type="entry name" value="Pur-cyt_permease"/>
</dbReference>
<evidence type="ECO:0000313" key="7">
    <source>
        <dbReference type="EMBL" id="NVD43377.1"/>
    </source>
</evidence>
<evidence type="ECO:0000256" key="1">
    <source>
        <dbReference type="ARBA" id="ARBA00004141"/>
    </source>
</evidence>
<evidence type="ECO:0000256" key="5">
    <source>
        <dbReference type="ARBA" id="ARBA00023136"/>
    </source>
</evidence>
<dbReference type="Proteomes" id="UP000520198">
    <property type="component" value="Unassembled WGS sequence"/>
</dbReference>
<keyword evidence="4 6" id="KW-1133">Transmembrane helix</keyword>
<dbReference type="PANTHER" id="PTHR30569:SF0">
    <property type="entry name" value="CYTOSINE PERMEASE"/>
    <property type="match status" value="1"/>
</dbReference>
<dbReference type="EMBL" id="JABWDU010000020">
    <property type="protein sequence ID" value="NVD43377.1"/>
    <property type="molecule type" value="Genomic_DNA"/>
</dbReference>
<dbReference type="AlphaFoldDB" id="A0A7Y6QD03"/>
<comment type="similarity">
    <text evidence="2">Belongs to the purine-cytosine permease (2.A.39) family.</text>
</comment>
<feature type="transmembrane region" description="Helical" evidence="6">
    <location>
        <begin position="307"/>
        <end position="324"/>
    </location>
</feature>
<feature type="transmembrane region" description="Helical" evidence="6">
    <location>
        <begin position="162"/>
        <end position="183"/>
    </location>
</feature>
<keyword evidence="3 6" id="KW-0812">Transmembrane</keyword>
<accession>A0A7Y6QD03</accession>
<dbReference type="RefSeq" id="WP_176356690.1">
    <property type="nucleotide sequence ID" value="NZ_JABWDU010000020.1"/>
</dbReference>
<feature type="transmembrane region" description="Helical" evidence="6">
    <location>
        <begin position="131"/>
        <end position="150"/>
    </location>
</feature>
<feature type="transmembrane region" description="Helical" evidence="6">
    <location>
        <begin position="374"/>
        <end position="396"/>
    </location>
</feature>
<keyword evidence="5 6" id="KW-0472">Membrane</keyword>
<dbReference type="Gene3D" id="1.10.4160.10">
    <property type="entry name" value="Hydantoin permease"/>
    <property type="match status" value="1"/>
</dbReference>
<keyword evidence="8" id="KW-1185">Reference proteome</keyword>
<reference evidence="7 8" key="1">
    <citation type="submission" date="2020-06" db="EMBL/GenBank/DDBJ databases">
        <authorList>
            <person name="Grouzdev D.S."/>
        </authorList>
    </citation>
    <scope>NUCLEOTIDE SEQUENCE [LARGE SCALE GENOMIC DNA]</scope>
    <source>
        <strain evidence="7 8">HO-A22</strain>
    </source>
</reference>
<evidence type="ECO:0000313" key="8">
    <source>
        <dbReference type="Proteomes" id="UP000520198"/>
    </source>
</evidence>
<dbReference type="PANTHER" id="PTHR30569">
    <property type="entry name" value="CYTOSINE TRANSPORTER CODB"/>
    <property type="match status" value="1"/>
</dbReference>
<dbReference type="GO" id="GO:0015209">
    <property type="term" value="F:cytosine transmembrane transporter activity"/>
    <property type="evidence" value="ECO:0007669"/>
    <property type="project" value="InterPro"/>
</dbReference>
<feature type="transmembrane region" description="Helical" evidence="6">
    <location>
        <begin position="203"/>
        <end position="223"/>
    </location>
</feature>
<feature type="transmembrane region" description="Helical" evidence="6">
    <location>
        <begin position="330"/>
        <end position="354"/>
    </location>
</feature>
<feature type="transmembrane region" description="Helical" evidence="6">
    <location>
        <begin position="52"/>
        <end position="73"/>
    </location>
</feature>
<organism evidence="7 8">
    <name type="scientific">Ensifer oleiphilus</name>
    <dbReference type="NCBI Taxonomy" id="2742698"/>
    <lineage>
        <taxon>Bacteria</taxon>
        <taxon>Pseudomonadati</taxon>
        <taxon>Pseudomonadota</taxon>
        <taxon>Alphaproteobacteria</taxon>
        <taxon>Hyphomicrobiales</taxon>
        <taxon>Rhizobiaceae</taxon>
        <taxon>Sinorhizobium/Ensifer group</taxon>
        <taxon>Ensifer</taxon>
    </lineage>
</organism>
<feature type="transmembrane region" description="Helical" evidence="6">
    <location>
        <begin position="235"/>
        <end position="257"/>
    </location>
</feature>
<evidence type="ECO:0000256" key="3">
    <source>
        <dbReference type="ARBA" id="ARBA00022692"/>
    </source>
</evidence>
<dbReference type="Pfam" id="PF02133">
    <property type="entry name" value="Transp_cyt_pur"/>
    <property type="match status" value="1"/>
</dbReference>
<gene>
    <name evidence="7" type="ORF">HT585_31435</name>
</gene>